<accession>A0A2H9VSZ1</accession>
<evidence type="ECO:0000313" key="4">
    <source>
        <dbReference type="EMBL" id="PJJ83928.1"/>
    </source>
</evidence>
<evidence type="ECO:0000313" key="5">
    <source>
        <dbReference type="Proteomes" id="UP000242687"/>
    </source>
</evidence>
<keyword evidence="2" id="KW-0812">Transmembrane</keyword>
<evidence type="ECO:0000256" key="2">
    <source>
        <dbReference type="SAM" id="Phobius"/>
    </source>
</evidence>
<keyword evidence="3" id="KW-0732">Signal</keyword>
<feature type="signal peptide" evidence="3">
    <location>
        <begin position="1"/>
        <end position="25"/>
    </location>
</feature>
<keyword evidence="1" id="KW-0175">Coiled coil</keyword>
<reference evidence="4 5" key="1">
    <citation type="submission" date="2017-11" db="EMBL/GenBank/DDBJ databases">
        <title>Genomic Encyclopedia of Archaeal and Bacterial Type Strains, Phase II (KMG-II): From Individual Species to Whole Genera.</title>
        <authorList>
            <person name="Goeker M."/>
        </authorList>
    </citation>
    <scope>NUCLEOTIDE SEQUENCE [LARGE SCALE GENOMIC DNA]</scope>
    <source>
        <strain evidence="4 5">DSM 28175</strain>
    </source>
</reference>
<sequence>MKPTFLLKINILLASIFLVALSAQAQDTVKRAVVKPAAKPVTTTTAKPVTSGIPINPKTGRPYSKWNYGTKAKPDTSKKTIATTPVAAAPTAPAAPVITDKSLNGQYQYLLTKVYNYQQPFIAAFWKNVRDSLSQNKQALKAANEKLATSSQSITELQNTANSKEEELSKAESVDFLGISFSKNGYSTMVWSIIAVLAALAAIVIFRSGSARSEATYRTKLYNELEEEYKNYKAKANEREKKLARELQTERNKVDELMGRG</sequence>
<feature type="coiled-coil region" evidence="1">
    <location>
        <begin position="222"/>
        <end position="260"/>
    </location>
</feature>
<keyword evidence="2" id="KW-1133">Transmembrane helix</keyword>
<name>A0A2H9VSZ1_9SPHI</name>
<evidence type="ECO:0000256" key="1">
    <source>
        <dbReference type="SAM" id="Coils"/>
    </source>
</evidence>
<keyword evidence="5" id="KW-1185">Reference proteome</keyword>
<evidence type="ECO:0000256" key="3">
    <source>
        <dbReference type="SAM" id="SignalP"/>
    </source>
</evidence>
<dbReference type="AlphaFoldDB" id="A0A2H9VSZ1"/>
<dbReference type="RefSeq" id="WP_157799066.1">
    <property type="nucleotide sequence ID" value="NZ_PGFJ01000001.1"/>
</dbReference>
<organism evidence="4 5">
    <name type="scientific">Mucilaginibacter auburnensis</name>
    <dbReference type="NCBI Taxonomy" id="1457233"/>
    <lineage>
        <taxon>Bacteria</taxon>
        <taxon>Pseudomonadati</taxon>
        <taxon>Bacteroidota</taxon>
        <taxon>Sphingobacteriia</taxon>
        <taxon>Sphingobacteriales</taxon>
        <taxon>Sphingobacteriaceae</taxon>
        <taxon>Mucilaginibacter</taxon>
    </lineage>
</organism>
<feature type="transmembrane region" description="Helical" evidence="2">
    <location>
        <begin position="189"/>
        <end position="206"/>
    </location>
</feature>
<proteinExistence type="predicted"/>
<feature type="chain" id="PRO_5014180537" evidence="3">
    <location>
        <begin position="26"/>
        <end position="261"/>
    </location>
</feature>
<protein>
    <submittedName>
        <fullName evidence="4">Uncharacterized protein</fullName>
    </submittedName>
</protein>
<dbReference type="Proteomes" id="UP000242687">
    <property type="component" value="Unassembled WGS sequence"/>
</dbReference>
<comment type="caution">
    <text evidence="4">The sequence shown here is derived from an EMBL/GenBank/DDBJ whole genome shotgun (WGS) entry which is preliminary data.</text>
</comment>
<dbReference type="OrthoDB" id="981213at2"/>
<gene>
    <name evidence="4" type="ORF">CLV57_0924</name>
</gene>
<keyword evidence="2" id="KW-0472">Membrane</keyword>
<dbReference type="EMBL" id="PGFJ01000001">
    <property type="protein sequence ID" value="PJJ83928.1"/>
    <property type="molecule type" value="Genomic_DNA"/>
</dbReference>
<feature type="coiled-coil region" evidence="1">
    <location>
        <begin position="130"/>
        <end position="174"/>
    </location>
</feature>